<keyword evidence="6" id="KW-0804">Transcription</keyword>
<evidence type="ECO:0000256" key="3">
    <source>
        <dbReference type="ARBA" id="ARBA00022491"/>
    </source>
</evidence>
<evidence type="ECO:0000259" key="9">
    <source>
        <dbReference type="Pfam" id="PF04316"/>
    </source>
</evidence>
<sequence length="103" mass="10536">MLERGLYTMSRINAYGSPIVGATRKGGSTEKTVGASAATAATDNTLREAVSVSSFLQTASASAPIDEGRVAAIRDALANGSYVIDAEKLAAKMIELDLGGSLN</sequence>
<dbReference type="AlphaFoldDB" id="A0A7V8RD56"/>
<dbReference type="InterPro" id="IPR031316">
    <property type="entry name" value="FlgM_C"/>
</dbReference>
<dbReference type="InterPro" id="IPR007412">
    <property type="entry name" value="FlgM"/>
</dbReference>
<gene>
    <name evidence="10" type="primary">flgM</name>
    <name evidence="10" type="ORF">FG486_08140</name>
</gene>
<keyword evidence="3" id="KW-0678">Repressor</keyword>
<keyword evidence="11" id="KW-1185">Reference proteome</keyword>
<dbReference type="GO" id="GO:0045892">
    <property type="term" value="P:negative regulation of DNA-templated transcription"/>
    <property type="evidence" value="ECO:0007669"/>
    <property type="project" value="InterPro"/>
</dbReference>
<proteinExistence type="inferred from homology"/>
<keyword evidence="10" id="KW-0282">Flagellum</keyword>
<reference evidence="10 11" key="1">
    <citation type="journal article" date="1994" name="Int. J. Syst. Bacteriol.">
        <title>Phylogenetic positions of novel aerobic, bacteriochlorophyll a-containing bacteria and description of Roseococcus thiosulfatophilus gen. nov., sp. nov., Erythromicrobium ramosum gen. nov., sp. nov., and Erythrobacter litoralis sp. nov.</title>
        <authorList>
            <person name="Yurkov V."/>
            <person name="Stackebrandt E."/>
            <person name="Holmes A."/>
            <person name="Fuerst J.A."/>
            <person name="Hugenholtz P."/>
            <person name="Golecki J."/>
            <person name="Gad'on N."/>
            <person name="Gorlenko V.M."/>
            <person name="Kompantseva E.I."/>
            <person name="Drews G."/>
        </authorList>
    </citation>
    <scope>NUCLEOTIDE SEQUENCE [LARGE SCALE GENOMIC DNA]</scope>
    <source>
        <strain evidence="10 11">KR-99</strain>
    </source>
</reference>
<evidence type="ECO:0000256" key="4">
    <source>
        <dbReference type="ARBA" id="ARBA00022795"/>
    </source>
</evidence>
<name>A0A7V8RD56_9SPHN</name>
<comment type="similarity">
    <text evidence="1">Belongs to the FlgM family.</text>
</comment>
<dbReference type="GO" id="GO:0044781">
    <property type="term" value="P:bacterial-type flagellum organization"/>
    <property type="evidence" value="ECO:0007669"/>
    <property type="project" value="UniProtKB-KW"/>
</dbReference>
<accession>A0A7V8RD56</accession>
<evidence type="ECO:0000313" key="10">
    <source>
        <dbReference type="EMBL" id="MBA1374306.1"/>
    </source>
</evidence>
<comment type="caution">
    <text evidence="10">The sequence shown here is derived from an EMBL/GenBank/DDBJ whole genome shotgun (WGS) entry which is preliminary data.</text>
</comment>
<keyword evidence="4" id="KW-1005">Bacterial flagellum biogenesis</keyword>
<evidence type="ECO:0000256" key="5">
    <source>
        <dbReference type="ARBA" id="ARBA00023015"/>
    </source>
</evidence>
<keyword evidence="5" id="KW-0805">Transcription regulation</keyword>
<dbReference type="SUPFAM" id="SSF101498">
    <property type="entry name" value="Anti-sigma factor FlgM"/>
    <property type="match status" value="1"/>
</dbReference>
<protein>
    <recommendedName>
        <fullName evidence="2">Negative regulator of flagellin synthesis</fullName>
    </recommendedName>
    <alternativeName>
        <fullName evidence="8">Anti-sigma-28 factor</fullName>
    </alternativeName>
</protein>
<dbReference type="EMBL" id="VDES01000002">
    <property type="protein sequence ID" value="MBA1374306.1"/>
    <property type="molecule type" value="Genomic_DNA"/>
</dbReference>
<evidence type="ECO:0000256" key="8">
    <source>
        <dbReference type="ARBA" id="ARBA00030117"/>
    </source>
</evidence>
<keyword evidence="10" id="KW-0966">Cell projection</keyword>
<dbReference type="Pfam" id="PF04316">
    <property type="entry name" value="FlgM"/>
    <property type="match status" value="1"/>
</dbReference>
<comment type="function">
    <text evidence="7">Responsible for the coupling of flagellin expression to flagellar assembly by preventing expression of the flagellin genes when a component of the middle class of proteins is defective. It negatively regulates flagellar genes by inhibiting the activity of FliA by directly binding to FliA.</text>
</comment>
<organism evidence="10 11">
    <name type="scientific">Sphingomonas ursincola</name>
    <dbReference type="NCBI Taxonomy" id="56361"/>
    <lineage>
        <taxon>Bacteria</taxon>
        <taxon>Pseudomonadati</taxon>
        <taxon>Pseudomonadota</taxon>
        <taxon>Alphaproteobacteria</taxon>
        <taxon>Sphingomonadales</taxon>
        <taxon>Sphingomonadaceae</taxon>
        <taxon>Sphingomonas</taxon>
    </lineage>
</organism>
<dbReference type="InterPro" id="IPR035890">
    <property type="entry name" value="Anti-sigma-28_factor_FlgM_sf"/>
</dbReference>
<evidence type="ECO:0000256" key="6">
    <source>
        <dbReference type="ARBA" id="ARBA00023163"/>
    </source>
</evidence>
<evidence type="ECO:0000256" key="7">
    <source>
        <dbReference type="ARBA" id="ARBA00024739"/>
    </source>
</evidence>
<evidence type="ECO:0000256" key="1">
    <source>
        <dbReference type="ARBA" id="ARBA00005322"/>
    </source>
</evidence>
<evidence type="ECO:0000313" key="11">
    <source>
        <dbReference type="Proteomes" id="UP000589292"/>
    </source>
</evidence>
<feature type="domain" description="Anti-sigma-28 factor FlgM C-terminal" evidence="9">
    <location>
        <begin position="49"/>
        <end position="95"/>
    </location>
</feature>
<dbReference type="Proteomes" id="UP000589292">
    <property type="component" value="Unassembled WGS sequence"/>
</dbReference>
<keyword evidence="10" id="KW-0969">Cilium</keyword>
<evidence type="ECO:0000256" key="2">
    <source>
        <dbReference type="ARBA" id="ARBA00017823"/>
    </source>
</evidence>
<dbReference type="NCBIfam" id="TIGR03824">
    <property type="entry name" value="FlgM_jcvi"/>
    <property type="match status" value="1"/>
</dbReference>